<sequence length="576" mass="60993">MVGILVVLVALLLWFAWTLYSAYSGLTAARDEAQRAKTAILQGDPDEGRAAADAAVESSTTAADATTSPIWRVVAAVPGLGEPLTVVGSLADSVRSLTAYVLRPASEVGSALNPTELRADDGTIDLAALRTAAPALESIAAATVRVNADLEQTPTDIWIPQVSDAGVQLKDQVADLAGLVTNTSLAAQVLPTMLGEDGPKNYFFAFQTNAESRGTGGLMGGFAVVTADRGKISLDELAPNTELRGRYQPIDLGPDFQRAYGNQYDATTNWQNANLSPHFPYTGRILQSIWQQESGQVVDGVVATDPVALSYILSVVGPVTLADGEQITGDNVVNKTQSEAYFRFQDDNAARKEYLQQIAARVFAKLDGSVSNPQALLDAIGRGVGEGHTAVWSADEQVQQVLSGTKIAHEVPDDPAPYASVVVNNGAGGKLDYYLKRDVTYTAEGCAGDRRRTRVTATVTNTAPAQDYPVYIAGRQNETTAYEGPPGTNRSVVTIYTTTGSALARATIDGRPVVMLTGAERNHPAFYTPLVVEPGQTREVVLELLEPTAPGAARVPMQPQTLDGTATVDVPDCSEN</sequence>
<accession>A0A1I0TQI9</accession>
<dbReference type="RefSeq" id="WP_082895077.1">
    <property type="nucleotide sequence ID" value="NZ_FOJN01000008.1"/>
</dbReference>
<organism evidence="2 3">
    <name type="scientific">Rhodococcoides kroppenstedtii</name>
    <dbReference type="NCBI Taxonomy" id="293050"/>
    <lineage>
        <taxon>Bacteria</taxon>
        <taxon>Bacillati</taxon>
        <taxon>Actinomycetota</taxon>
        <taxon>Actinomycetes</taxon>
        <taxon>Mycobacteriales</taxon>
        <taxon>Nocardiaceae</taxon>
        <taxon>Rhodococcoides</taxon>
    </lineage>
</organism>
<reference evidence="2 3" key="1">
    <citation type="submission" date="2016-10" db="EMBL/GenBank/DDBJ databases">
        <authorList>
            <person name="de Groot N.N."/>
        </authorList>
    </citation>
    <scope>NUCLEOTIDE SEQUENCE [LARGE SCALE GENOMIC DNA]</scope>
    <source>
        <strain evidence="2 3">DSM 44908</strain>
    </source>
</reference>
<feature type="region of interest" description="Disordered" evidence="1">
    <location>
        <begin position="553"/>
        <end position="576"/>
    </location>
</feature>
<protein>
    <recommendedName>
        <fullName evidence="4">DUF4012 domain-containing protein</fullName>
    </recommendedName>
</protein>
<evidence type="ECO:0000313" key="2">
    <source>
        <dbReference type="EMBL" id="SFA53990.1"/>
    </source>
</evidence>
<dbReference type="EMBL" id="FOJN01000008">
    <property type="protein sequence ID" value="SFA53990.1"/>
    <property type="molecule type" value="Genomic_DNA"/>
</dbReference>
<evidence type="ECO:0008006" key="4">
    <source>
        <dbReference type="Google" id="ProtNLM"/>
    </source>
</evidence>
<dbReference type="OrthoDB" id="3203519at2"/>
<gene>
    <name evidence="2" type="ORF">SAMN05444374_108176</name>
</gene>
<dbReference type="InterPro" id="IPR025101">
    <property type="entry name" value="DUF4012"/>
</dbReference>
<dbReference type="AlphaFoldDB" id="A0A1I0TQI9"/>
<dbReference type="Pfam" id="PF13196">
    <property type="entry name" value="DUF4012"/>
    <property type="match status" value="1"/>
</dbReference>
<dbReference type="Proteomes" id="UP000182054">
    <property type="component" value="Unassembled WGS sequence"/>
</dbReference>
<evidence type="ECO:0000256" key="1">
    <source>
        <dbReference type="SAM" id="MobiDB-lite"/>
    </source>
</evidence>
<evidence type="ECO:0000313" key="3">
    <source>
        <dbReference type="Proteomes" id="UP000182054"/>
    </source>
</evidence>
<proteinExistence type="predicted"/>
<name>A0A1I0TQI9_9NOCA</name>
<dbReference type="GeneID" id="85486269"/>